<evidence type="ECO:0000256" key="3">
    <source>
        <dbReference type="ARBA" id="ARBA00012662"/>
    </source>
</evidence>
<dbReference type="GO" id="GO:0005764">
    <property type="term" value="C:lysosome"/>
    <property type="evidence" value="ECO:0007669"/>
    <property type="project" value="TreeGrafter"/>
</dbReference>
<dbReference type="Pfam" id="PF01120">
    <property type="entry name" value="Alpha_L_fucos"/>
    <property type="match status" value="1"/>
</dbReference>
<dbReference type="GO" id="GO:0006004">
    <property type="term" value="P:fucose metabolic process"/>
    <property type="evidence" value="ECO:0007669"/>
    <property type="project" value="InterPro"/>
</dbReference>
<feature type="domain" description="SGNH hydrolase-type esterase" evidence="9">
    <location>
        <begin position="168"/>
        <end position="337"/>
    </location>
</feature>
<dbReference type="InterPro" id="IPR000933">
    <property type="entry name" value="Glyco_hydro_29"/>
</dbReference>
<evidence type="ECO:0000256" key="6">
    <source>
        <dbReference type="ARBA" id="ARBA00023295"/>
    </source>
</evidence>
<feature type="domain" description="Glycoside hydrolase family 29 N-terminal" evidence="8">
    <location>
        <begin position="351"/>
        <end position="674"/>
    </location>
</feature>
<feature type="chain" id="PRO_5025422172" description="alpha-L-fucosidase" evidence="7">
    <location>
        <begin position="20"/>
        <end position="942"/>
    </location>
</feature>
<feature type="signal peptide" evidence="7">
    <location>
        <begin position="1"/>
        <end position="19"/>
    </location>
</feature>
<keyword evidence="6" id="KW-0326">Glycosidase</keyword>
<dbReference type="EMBL" id="JAAGNX010000002">
    <property type="protein sequence ID" value="NDV62887.1"/>
    <property type="molecule type" value="Genomic_DNA"/>
</dbReference>
<evidence type="ECO:0000256" key="7">
    <source>
        <dbReference type="SAM" id="SignalP"/>
    </source>
</evidence>
<evidence type="ECO:0000256" key="4">
    <source>
        <dbReference type="ARBA" id="ARBA00022729"/>
    </source>
</evidence>
<keyword evidence="5" id="KW-0378">Hydrolase</keyword>
<dbReference type="InterPro" id="IPR013830">
    <property type="entry name" value="SGNH_hydro"/>
</dbReference>
<sequence>MMKTLLIPLTLCYALSSTAETQPTTKSLIETQGLRYVSQTETGTRYQRFREDILELPRKELGLNPDKARNTTGGIIAFRTDAPEITARFKILSANYMGSGFGVFENGTLVEEFKFSPKETEAVLTVTSQRDGDSLFEIALPSFANVEFQGVDAACSALPPVKKRVYVALGDSISHGNGQDGFGHKTWPFLLSRKLGYELFNLAVGGGKVSVPVAEMLEDWDSIDLITILIGYNDLHYDQKTPEQYRAKVNELLDTIRKNHPDTRIICITPLFTKRPVSDKTGATIEEFRSELVDLVTARMADDKNLSFINGEEVSSEKNLRLEKPDDPVHLGIEGAELLASALAEKILFRANETAEERDARMAWWREAKFGMFVHWGIYAAAEGEWKGATFPDMRPGFEWLMCKGEPGGIDKDEYVEALAPKMTLERFDPEQWAVLAAEAGMKYFVITAKHHDGFGMVDFPFTALDIADRTPYAADPMVPLSKAMRANGLKFGFYFSQSQDWSRPGARPNWYKGLDGDWNEYVDQFAAPQLRHLLGGTYGNIDLLWFDSGRSTKTREGAMRIWQELTAQPDILVNNRLKLDEYGDFDCPEQWIPPSVQDKKTWETCMTMNGGWGYNPTDTNWKSTDELIRNLCLVVSRGGNYLLNIGPRADGTWEPQVVERLKGIGAWMRTNSEAIYGTRPNPIGPIREGSITWKPTGESSRLYVHIMDWPADGKIYLPLKSPIRAARFLGDSDTRPTWETGQDSTIIHLNRDKPIHPAATVLVLDLNTPSPEAMPLVVRQDQNGGLLMLAVEAQGEGGLHVHNREPCLDGWSGRNQERRLASWTVRVDKGGTFVVNLKYGFNTDQDIGEMAFVVETQGKDIRMPIQITGVEPDSHNKERNQLVSEKFQSGEVIDLPPGLHTIKLLAEGAPEAFKRPPGRENQILCYTGFPMLKELRLELIP</sequence>
<evidence type="ECO:0000313" key="11">
    <source>
        <dbReference type="Proteomes" id="UP000478417"/>
    </source>
</evidence>
<accession>A0A6B2M474</accession>
<keyword evidence="4 7" id="KW-0732">Signal</keyword>
<dbReference type="AlphaFoldDB" id="A0A6B2M474"/>
<dbReference type="PANTHER" id="PTHR10030">
    <property type="entry name" value="ALPHA-L-FUCOSIDASE"/>
    <property type="match status" value="1"/>
</dbReference>
<evidence type="ECO:0000256" key="5">
    <source>
        <dbReference type="ARBA" id="ARBA00022801"/>
    </source>
</evidence>
<comment type="similarity">
    <text evidence="2">Belongs to the glycosyl hydrolase 29 family.</text>
</comment>
<evidence type="ECO:0000313" key="10">
    <source>
        <dbReference type="EMBL" id="NDV62887.1"/>
    </source>
</evidence>
<dbReference type="Gene3D" id="3.40.50.1110">
    <property type="entry name" value="SGNH hydrolase"/>
    <property type="match status" value="1"/>
</dbReference>
<dbReference type="PRINTS" id="PR00741">
    <property type="entry name" value="GLHYDRLASE29"/>
</dbReference>
<dbReference type="GO" id="GO:0016788">
    <property type="term" value="F:hydrolase activity, acting on ester bonds"/>
    <property type="evidence" value="ECO:0007669"/>
    <property type="project" value="UniProtKB-ARBA"/>
</dbReference>
<comment type="caution">
    <text evidence="10">The sequence shown here is derived from an EMBL/GenBank/DDBJ whole genome shotgun (WGS) entry which is preliminary data.</text>
</comment>
<dbReference type="RefSeq" id="WP_163965547.1">
    <property type="nucleotide sequence ID" value="NZ_JAAGNX010000002.1"/>
</dbReference>
<proteinExistence type="inferred from homology"/>
<evidence type="ECO:0000256" key="1">
    <source>
        <dbReference type="ARBA" id="ARBA00004071"/>
    </source>
</evidence>
<evidence type="ECO:0000256" key="2">
    <source>
        <dbReference type="ARBA" id="ARBA00007951"/>
    </source>
</evidence>
<dbReference type="Gene3D" id="3.20.20.80">
    <property type="entry name" value="Glycosidases"/>
    <property type="match status" value="1"/>
</dbReference>
<protein>
    <recommendedName>
        <fullName evidence="3">alpha-L-fucosidase</fullName>
        <ecNumber evidence="3">3.2.1.51</ecNumber>
    </recommendedName>
</protein>
<keyword evidence="11" id="KW-1185">Reference proteome</keyword>
<evidence type="ECO:0000259" key="9">
    <source>
        <dbReference type="Pfam" id="PF13472"/>
    </source>
</evidence>
<reference evidence="10 11" key="1">
    <citation type="submission" date="2020-02" db="EMBL/GenBank/DDBJ databases">
        <title>Albibacoteraceae fam. nov., the first described family within the subdivision 4 Verrucomicrobia.</title>
        <authorList>
            <person name="Xi F."/>
        </authorList>
    </citation>
    <scope>NUCLEOTIDE SEQUENCE [LARGE SCALE GENOMIC DNA]</scope>
    <source>
        <strain evidence="10 11">CK1056</strain>
    </source>
</reference>
<dbReference type="PANTHER" id="PTHR10030:SF37">
    <property type="entry name" value="ALPHA-L-FUCOSIDASE-RELATED"/>
    <property type="match status" value="1"/>
</dbReference>
<dbReference type="InterPro" id="IPR057739">
    <property type="entry name" value="Glyco_hydro_29_N"/>
</dbReference>
<dbReference type="InterPro" id="IPR016286">
    <property type="entry name" value="FUC_metazoa-typ"/>
</dbReference>
<name>A0A6B2M474_9BACT</name>
<dbReference type="Pfam" id="PF13472">
    <property type="entry name" value="Lipase_GDSL_2"/>
    <property type="match status" value="1"/>
</dbReference>
<dbReference type="Proteomes" id="UP000478417">
    <property type="component" value="Unassembled WGS sequence"/>
</dbReference>
<dbReference type="Gene3D" id="2.60.120.260">
    <property type="entry name" value="Galactose-binding domain-like"/>
    <property type="match status" value="1"/>
</dbReference>
<dbReference type="SUPFAM" id="SSF52266">
    <property type="entry name" value="SGNH hydrolase"/>
    <property type="match status" value="1"/>
</dbReference>
<evidence type="ECO:0000259" key="8">
    <source>
        <dbReference type="Pfam" id="PF01120"/>
    </source>
</evidence>
<gene>
    <name evidence="10" type="ORF">G0Q06_10530</name>
</gene>
<dbReference type="SUPFAM" id="SSF51445">
    <property type="entry name" value="(Trans)glycosidases"/>
    <property type="match status" value="1"/>
</dbReference>
<dbReference type="SMART" id="SM00812">
    <property type="entry name" value="Alpha_L_fucos"/>
    <property type="match status" value="1"/>
</dbReference>
<dbReference type="EC" id="3.2.1.51" evidence="3"/>
<dbReference type="InterPro" id="IPR017853">
    <property type="entry name" value="GH"/>
</dbReference>
<dbReference type="GO" id="GO:0004560">
    <property type="term" value="F:alpha-L-fucosidase activity"/>
    <property type="evidence" value="ECO:0007669"/>
    <property type="project" value="InterPro"/>
</dbReference>
<comment type="function">
    <text evidence="1">Alpha-L-fucosidase is responsible for hydrolyzing the alpha-1,6-linked fucose joined to the reducing-end N-acetylglucosamine of the carbohydrate moieties of glycoproteins.</text>
</comment>
<dbReference type="GO" id="GO:0016139">
    <property type="term" value="P:glycoside catabolic process"/>
    <property type="evidence" value="ECO:0007669"/>
    <property type="project" value="TreeGrafter"/>
</dbReference>
<organism evidence="10 11">
    <name type="scientific">Oceanipulchritudo coccoides</name>
    <dbReference type="NCBI Taxonomy" id="2706888"/>
    <lineage>
        <taxon>Bacteria</taxon>
        <taxon>Pseudomonadati</taxon>
        <taxon>Verrucomicrobiota</taxon>
        <taxon>Opitutia</taxon>
        <taxon>Puniceicoccales</taxon>
        <taxon>Oceanipulchritudinaceae</taxon>
        <taxon>Oceanipulchritudo</taxon>
    </lineage>
</organism>
<dbReference type="InterPro" id="IPR036514">
    <property type="entry name" value="SGNH_hydro_sf"/>
</dbReference>